<accession>A0ABQ8P1Y6</accession>
<comment type="caution">
    <text evidence="1">The sequence shown here is derived from an EMBL/GenBank/DDBJ whole genome shotgun (WGS) entry which is preliminary data.</text>
</comment>
<evidence type="ECO:0000313" key="1">
    <source>
        <dbReference type="EMBL" id="KAJ1605091.1"/>
    </source>
</evidence>
<name>A0ABQ8P1Y6_9CRYT</name>
<gene>
    <name evidence="1" type="ORF">OJ252_3566</name>
</gene>
<sequence>MSSVNKQKYLAFELYYCLYNDGGEFISNEWFIGSAGSKYSKLVFTIISFLNGRIDQESLKDFQLEKNISEIYDIYKSGAYSIYSSNDKPLSDLFFRLQSFFENNLNSSSIDHSELVSIVNFPQPHEKYVACLIFWVVIRLFGIINTIKDGLVFDKTVSNCLNLAYNIDQAIWDPIVSDYILLVREKGAIEINSIFIELNDDVESLFFLYINPYNICPILCCLLLILKSKISRMSFIKTKKFVQSIIYGIIQLIKNTLREISPDMAEVSFTISVCRMIANISDDINNELINQLLLLKNSQKIKRSTSENLNPSFIDRFILYSFVSMEQLWLEIYKDEHFLSSIISYIPTLELSISILSLVDPDKEFTKYISLLVIIFSLDNQISITGTVNASVIEIMRKLVATPSNQIETILKCLLFPNDPKDSSSELNISLIFNLLSDSLCNVSVSYNLVKSIANLIQINYMSLTDTFLHNYLEPFPKLVKYLSTNTVTAKVDVKKKINLLACTNSIGCLLIDEMYWLNSNLIQYLLTLIDVEFEHILPFLYSISLSITNIQSIINNQPLHKFRYSNVEDLRASDQEIFRSRINGSNISNSINFLLKTKNIDMIIISILDYLIDWIKRSGRFISIECFLKKSSSFNSVTNHEYSNGYFAIFLTYIFSRTIETDKLDGGIIATNFHSIPWRSALKWIESWERVFPKSALNPRTWKIIFSEVIAIVIPESLIIPFVPNGSSKTQNQSFSLEVAHKYKENVMLWLKDRKISLESCEGEISFEDVNSTLEWLEMFYLEPIMTVYFTLECIFVQESAYVSECNFQELYFEICSSETKLKDFVSSPDVYIKNVYSYLPDERSVEIICNISLVMLYFHEVIKHKNPILNHFQSADFEVFCIIWNKYVNYCQIEKQLTKRQFLIFFSNIFCRSSNIIKQIIEHGFQYKHITNHIDIDIYLEKTRFFMDVICHGIPQILHEQNILPKIANKLDKLLNTRSLIEMWGKYDVTNNSEFGTDPHIENQLIQCVSLLSWLSNIITAPTRSMCNISEDSPIEKASFLPVAERSVVRVLCITQDIINSQLDGQAHCYLISNFNILLKHSTHFIISVASSFPQLSKALKDTLVALKQLMSDSPLSDSSIHHTINTIDELL</sequence>
<proteinExistence type="predicted"/>
<reference evidence="1" key="1">
    <citation type="submission" date="2022-10" db="EMBL/GenBank/DDBJ databases">
        <title>Adaptive evolution leads to modifications in subtelomeric GC content in a zoonotic Cryptosporidium species.</title>
        <authorList>
            <person name="Li J."/>
            <person name="Feng Y."/>
            <person name="Xiao L."/>
        </authorList>
    </citation>
    <scope>NUCLEOTIDE SEQUENCE</scope>
    <source>
        <strain evidence="1">25894</strain>
    </source>
</reference>
<protein>
    <submittedName>
        <fullName evidence="1">Uncharacterized protein</fullName>
    </submittedName>
</protein>
<dbReference type="EMBL" id="JAPCXB010000195">
    <property type="protein sequence ID" value="KAJ1605091.1"/>
    <property type="molecule type" value="Genomic_DNA"/>
</dbReference>
<keyword evidence="2" id="KW-1185">Reference proteome</keyword>
<organism evidence="1 2">
    <name type="scientific">Cryptosporidium canis</name>
    <dbReference type="NCBI Taxonomy" id="195482"/>
    <lineage>
        <taxon>Eukaryota</taxon>
        <taxon>Sar</taxon>
        <taxon>Alveolata</taxon>
        <taxon>Apicomplexa</taxon>
        <taxon>Conoidasida</taxon>
        <taxon>Coccidia</taxon>
        <taxon>Eucoccidiorida</taxon>
        <taxon>Eimeriorina</taxon>
        <taxon>Cryptosporidiidae</taxon>
        <taxon>Cryptosporidium</taxon>
    </lineage>
</organism>
<dbReference type="Proteomes" id="UP001071777">
    <property type="component" value="Unassembled WGS sequence"/>
</dbReference>
<evidence type="ECO:0000313" key="2">
    <source>
        <dbReference type="Proteomes" id="UP001071777"/>
    </source>
</evidence>